<keyword evidence="3" id="KW-1185">Reference proteome</keyword>
<accession>A0AAD8RN23</accession>
<organism evidence="2 3">
    <name type="scientific">Lolium multiflorum</name>
    <name type="common">Italian ryegrass</name>
    <name type="synonym">Lolium perenne subsp. multiflorum</name>
    <dbReference type="NCBI Taxonomy" id="4521"/>
    <lineage>
        <taxon>Eukaryota</taxon>
        <taxon>Viridiplantae</taxon>
        <taxon>Streptophyta</taxon>
        <taxon>Embryophyta</taxon>
        <taxon>Tracheophyta</taxon>
        <taxon>Spermatophyta</taxon>
        <taxon>Magnoliopsida</taxon>
        <taxon>Liliopsida</taxon>
        <taxon>Poales</taxon>
        <taxon>Poaceae</taxon>
        <taxon>BOP clade</taxon>
        <taxon>Pooideae</taxon>
        <taxon>Poodae</taxon>
        <taxon>Poeae</taxon>
        <taxon>Poeae Chloroplast Group 2 (Poeae type)</taxon>
        <taxon>Loliodinae</taxon>
        <taxon>Loliinae</taxon>
        <taxon>Lolium</taxon>
    </lineage>
</organism>
<sequence>MPSPPPSYRSSLGFVVVELLLGGRACGGDCTRRRCPRRPHAYIAILPPATSTAWRMSIKSASEPMGWYIY</sequence>
<evidence type="ECO:0008006" key="4">
    <source>
        <dbReference type="Google" id="ProtNLM"/>
    </source>
</evidence>
<evidence type="ECO:0000313" key="3">
    <source>
        <dbReference type="Proteomes" id="UP001231189"/>
    </source>
</evidence>
<evidence type="ECO:0000256" key="1">
    <source>
        <dbReference type="SAM" id="SignalP"/>
    </source>
</evidence>
<feature type="chain" id="PRO_5041911818" description="Secreted protein" evidence="1">
    <location>
        <begin position="28"/>
        <end position="70"/>
    </location>
</feature>
<dbReference type="EMBL" id="JAUUTY010000005">
    <property type="protein sequence ID" value="KAK1628783.1"/>
    <property type="molecule type" value="Genomic_DNA"/>
</dbReference>
<evidence type="ECO:0000313" key="2">
    <source>
        <dbReference type="EMBL" id="KAK1628783.1"/>
    </source>
</evidence>
<proteinExistence type="predicted"/>
<reference evidence="2" key="1">
    <citation type="submission" date="2023-07" db="EMBL/GenBank/DDBJ databases">
        <title>A chromosome-level genome assembly of Lolium multiflorum.</title>
        <authorList>
            <person name="Chen Y."/>
            <person name="Copetti D."/>
            <person name="Kolliker R."/>
            <person name="Studer B."/>
        </authorList>
    </citation>
    <scope>NUCLEOTIDE SEQUENCE</scope>
    <source>
        <strain evidence="2">02402/16</strain>
        <tissue evidence="2">Leaf</tissue>
    </source>
</reference>
<keyword evidence="1" id="KW-0732">Signal</keyword>
<gene>
    <name evidence="2" type="ORF">QYE76_003098</name>
</gene>
<name>A0AAD8RN23_LOLMU</name>
<feature type="signal peptide" evidence="1">
    <location>
        <begin position="1"/>
        <end position="27"/>
    </location>
</feature>
<dbReference type="Proteomes" id="UP001231189">
    <property type="component" value="Unassembled WGS sequence"/>
</dbReference>
<comment type="caution">
    <text evidence="2">The sequence shown here is derived from an EMBL/GenBank/DDBJ whole genome shotgun (WGS) entry which is preliminary data.</text>
</comment>
<dbReference type="AlphaFoldDB" id="A0AAD8RN23"/>
<protein>
    <recommendedName>
        <fullName evidence="4">Secreted protein</fullName>
    </recommendedName>
</protein>